<dbReference type="EnsemblPlants" id="Bo7g106210.1">
    <property type="protein sequence ID" value="Bo7g106210.1"/>
    <property type="gene ID" value="Bo7g106210"/>
</dbReference>
<proteinExistence type="predicted"/>
<dbReference type="Gramene" id="Bo7g106210.1">
    <property type="protein sequence ID" value="Bo7g106210.1"/>
    <property type="gene ID" value="Bo7g106210"/>
</dbReference>
<accession>A0A0D3DEX3</accession>
<dbReference type="Proteomes" id="UP000032141">
    <property type="component" value="Chromosome C7"/>
</dbReference>
<reference evidence="1" key="2">
    <citation type="submission" date="2015-03" db="UniProtKB">
        <authorList>
            <consortium name="EnsemblPlants"/>
        </authorList>
    </citation>
    <scope>IDENTIFICATION</scope>
</reference>
<dbReference type="OMA" id="KKTHREM"/>
<sequence>MEALTLVLRTNQTLSHSLKVIKISVGEASHIELQVYAQIAAKKGPNSLYCLGAPLTTYIQSSWKEATMWFPNSQITISVSSLITLLLLQLWSFPLLSTPRPPGESSFIFSLTRSTNAAMKSCWFVWIYLVPYEFSVMYCDKMVMALLIAYIKYVESRMCGRGGQIKSWCSCEPTRKTNKGEVGLEVSVTPSDMSLRCNVGKKTHREMLRIKRSVSAEAVHVPNVYHSYIKRWCKKTGVCEVVTWNVQGTELPEECDDESVGEDKVEFVHEMLCLEDLPERESKTVKRLWVR</sequence>
<dbReference type="HOGENOM" id="CLU_957643_0_0_1"/>
<keyword evidence="2" id="KW-1185">Reference proteome</keyword>
<dbReference type="AlphaFoldDB" id="A0A0D3DEX3"/>
<evidence type="ECO:0000313" key="2">
    <source>
        <dbReference type="Proteomes" id="UP000032141"/>
    </source>
</evidence>
<evidence type="ECO:0000313" key="1">
    <source>
        <dbReference type="EnsemblPlants" id="Bo7g106210.1"/>
    </source>
</evidence>
<name>A0A0D3DEX3_BRAOL</name>
<organism evidence="1 2">
    <name type="scientific">Brassica oleracea var. oleracea</name>
    <dbReference type="NCBI Taxonomy" id="109376"/>
    <lineage>
        <taxon>Eukaryota</taxon>
        <taxon>Viridiplantae</taxon>
        <taxon>Streptophyta</taxon>
        <taxon>Embryophyta</taxon>
        <taxon>Tracheophyta</taxon>
        <taxon>Spermatophyta</taxon>
        <taxon>Magnoliopsida</taxon>
        <taxon>eudicotyledons</taxon>
        <taxon>Gunneridae</taxon>
        <taxon>Pentapetalae</taxon>
        <taxon>rosids</taxon>
        <taxon>malvids</taxon>
        <taxon>Brassicales</taxon>
        <taxon>Brassicaceae</taxon>
        <taxon>Brassiceae</taxon>
        <taxon>Brassica</taxon>
    </lineage>
</organism>
<reference evidence="1 2" key="1">
    <citation type="journal article" date="2014" name="Genome Biol.">
        <title>Transcriptome and methylome profiling reveals relics of genome dominance in the mesopolyploid Brassica oleracea.</title>
        <authorList>
            <person name="Parkin I.A."/>
            <person name="Koh C."/>
            <person name="Tang H."/>
            <person name="Robinson S.J."/>
            <person name="Kagale S."/>
            <person name="Clarke W.E."/>
            <person name="Town C.D."/>
            <person name="Nixon J."/>
            <person name="Krishnakumar V."/>
            <person name="Bidwell S.L."/>
            <person name="Denoeud F."/>
            <person name="Belcram H."/>
            <person name="Links M.G."/>
            <person name="Just J."/>
            <person name="Clarke C."/>
            <person name="Bender T."/>
            <person name="Huebert T."/>
            <person name="Mason A.S."/>
            <person name="Pires J.C."/>
            <person name="Barker G."/>
            <person name="Moore J."/>
            <person name="Walley P.G."/>
            <person name="Manoli S."/>
            <person name="Batley J."/>
            <person name="Edwards D."/>
            <person name="Nelson M.N."/>
            <person name="Wang X."/>
            <person name="Paterson A.H."/>
            <person name="King G."/>
            <person name="Bancroft I."/>
            <person name="Chalhoub B."/>
            <person name="Sharpe A.G."/>
        </authorList>
    </citation>
    <scope>NUCLEOTIDE SEQUENCE</scope>
    <source>
        <strain evidence="1 2">cv. TO1000</strain>
    </source>
</reference>
<protein>
    <submittedName>
        <fullName evidence="1">Uncharacterized protein</fullName>
    </submittedName>
</protein>